<proteinExistence type="predicted"/>
<keyword evidence="2" id="KW-1185">Reference proteome</keyword>
<comment type="caution">
    <text evidence="1">The sequence shown here is derived from an EMBL/GenBank/DDBJ whole genome shotgun (WGS) entry which is preliminary data.</text>
</comment>
<organism evidence="1 2">
    <name type="scientific">Parasponia andersonii</name>
    <name type="common">Sponia andersonii</name>
    <dbReference type="NCBI Taxonomy" id="3476"/>
    <lineage>
        <taxon>Eukaryota</taxon>
        <taxon>Viridiplantae</taxon>
        <taxon>Streptophyta</taxon>
        <taxon>Embryophyta</taxon>
        <taxon>Tracheophyta</taxon>
        <taxon>Spermatophyta</taxon>
        <taxon>Magnoliopsida</taxon>
        <taxon>eudicotyledons</taxon>
        <taxon>Gunneridae</taxon>
        <taxon>Pentapetalae</taxon>
        <taxon>rosids</taxon>
        <taxon>fabids</taxon>
        <taxon>Rosales</taxon>
        <taxon>Cannabaceae</taxon>
        <taxon>Parasponia</taxon>
    </lineage>
</organism>
<dbReference type="AlphaFoldDB" id="A0A2P5CEH1"/>
<dbReference type="Proteomes" id="UP000237105">
    <property type="component" value="Unassembled WGS sequence"/>
</dbReference>
<name>A0A2P5CEH1_PARAD</name>
<evidence type="ECO:0000313" key="1">
    <source>
        <dbReference type="EMBL" id="PON59452.1"/>
    </source>
</evidence>
<dbReference type="EMBL" id="JXTB01000140">
    <property type="protein sequence ID" value="PON59452.1"/>
    <property type="molecule type" value="Genomic_DNA"/>
</dbReference>
<evidence type="ECO:0000313" key="2">
    <source>
        <dbReference type="Proteomes" id="UP000237105"/>
    </source>
</evidence>
<sequence length="68" mass="7444">MGTRQKWKNGQVKRTWCTCARKTGAPLRHDGRGTQNACTTGPHCAQRQAGRLNVASFISSSHFSKCPA</sequence>
<accession>A0A2P5CEH1</accession>
<protein>
    <submittedName>
        <fullName evidence="1">Uncharacterized protein</fullName>
    </submittedName>
</protein>
<reference evidence="2" key="1">
    <citation type="submission" date="2016-06" db="EMBL/GenBank/DDBJ databases">
        <title>Parallel loss of symbiosis genes in relatives of nitrogen-fixing non-legume Parasponia.</title>
        <authorList>
            <person name="Van Velzen R."/>
            <person name="Holmer R."/>
            <person name="Bu F."/>
            <person name="Rutten L."/>
            <person name="Van Zeijl A."/>
            <person name="Liu W."/>
            <person name="Santuari L."/>
            <person name="Cao Q."/>
            <person name="Sharma T."/>
            <person name="Shen D."/>
            <person name="Roswanjaya Y."/>
            <person name="Wardhani T."/>
            <person name="Kalhor M.S."/>
            <person name="Jansen J."/>
            <person name="Van den Hoogen J."/>
            <person name="Gungor B."/>
            <person name="Hartog M."/>
            <person name="Hontelez J."/>
            <person name="Verver J."/>
            <person name="Yang W.-C."/>
            <person name="Schijlen E."/>
            <person name="Repin R."/>
            <person name="Schilthuizen M."/>
            <person name="Schranz E."/>
            <person name="Heidstra R."/>
            <person name="Miyata K."/>
            <person name="Fedorova E."/>
            <person name="Kohlen W."/>
            <person name="Bisseling T."/>
            <person name="Smit S."/>
            <person name="Geurts R."/>
        </authorList>
    </citation>
    <scope>NUCLEOTIDE SEQUENCE [LARGE SCALE GENOMIC DNA]</scope>
    <source>
        <strain evidence="2">cv. WU1-14</strain>
    </source>
</reference>
<gene>
    <name evidence="1" type="ORF">PanWU01x14_159620</name>
</gene>